<gene>
    <name evidence="5" type="primary">rpmD</name>
    <name evidence="7" type="ORF">FD27_GL000376</name>
</gene>
<dbReference type="RefSeq" id="WP_057749300.1">
    <property type="nucleotide sequence ID" value="NZ_AZER01000013.1"/>
</dbReference>
<dbReference type="PANTHER" id="PTHR15892">
    <property type="entry name" value="MITOCHONDRIAL RIBOSOMAL PROTEIN L30"/>
    <property type="match status" value="1"/>
</dbReference>
<dbReference type="Gene3D" id="3.30.1390.20">
    <property type="entry name" value="Ribosomal protein L30, ferredoxin-like fold domain"/>
    <property type="match status" value="1"/>
</dbReference>
<keyword evidence="8" id="KW-1185">Reference proteome</keyword>
<dbReference type="PIRSF" id="PIRSF002211">
    <property type="entry name" value="Ribosomal_L30_bac-type"/>
    <property type="match status" value="1"/>
</dbReference>
<dbReference type="AlphaFoldDB" id="A0A0R1P6I7"/>
<reference evidence="7 8" key="1">
    <citation type="journal article" date="2015" name="Genome Announc.">
        <title>Expanding the biotechnology potential of lactobacilli through comparative genomics of 213 strains and associated genera.</title>
        <authorList>
            <person name="Sun Z."/>
            <person name="Harris H.M."/>
            <person name="McCann A."/>
            <person name="Guo C."/>
            <person name="Argimon S."/>
            <person name="Zhang W."/>
            <person name="Yang X."/>
            <person name="Jeffery I.B."/>
            <person name="Cooney J.C."/>
            <person name="Kagawa T.F."/>
            <person name="Liu W."/>
            <person name="Song Y."/>
            <person name="Salvetti E."/>
            <person name="Wrobel A."/>
            <person name="Rasinkangas P."/>
            <person name="Parkhill J."/>
            <person name="Rea M.C."/>
            <person name="O'Sullivan O."/>
            <person name="Ritari J."/>
            <person name="Douillard F.P."/>
            <person name="Paul Ross R."/>
            <person name="Yang R."/>
            <person name="Briner A.E."/>
            <person name="Felis G.E."/>
            <person name="de Vos W.M."/>
            <person name="Barrangou R."/>
            <person name="Klaenhammer T.R."/>
            <person name="Caufield P.W."/>
            <person name="Cui Y."/>
            <person name="Zhang H."/>
            <person name="O'Toole P.W."/>
        </authorList>
    </citation>
    <scope>NUCLEOTIDE SEQUENCE [LARGE SCALE GENOMIC DNA]</scope>
    <source>
        <strain evidence="7 8">DSM 13145</strain>
    </source>
</reference>
<evidence type="ECO:0000256" key="2">
    <source>
        <dbReference type="ARBA" id="ARBA00011838"/>
    </source>
</evidence>
<organism evidence="7 8">
    <name type="scientific">Limosilactobacillus frumenti DSM 13145</name>
    <dbReference type="NCBI Taxonomy" id="1423746"/>
    <lineage>
        <taxon>Bacteria</taxon>
        <taxon>Bacillati</taxon>
        <taxon>Bacillota</taxon>
        <taxon>Bacilli</taxon>
        <taxon>Lactobacillales</taxon>
        <taxon>Lactobacillaceae</taxon>
        <taxon>Limosilactobacillus</taxon>
    </lineage>
</organism>
<dbReference type="PANTHER" id="PTHR15892:SF2">
    <property type="entry name" value="LARGE RIBOSOMAL SUBUNIT PROTEIN UL30M"/>
    <property type="match status" value="1"/>
</dbReference>
<evidence type="ECO:0000256" key="4">
    <source>
        <dbReference type="ARBA" id="ARBA00023274"/>
    </source>
</evidence>
<dbReference type="Proteomes" id="UP000051445">
    <property type="component" value="Unassembled WGS sequence"/>
</dbReference>
<dbReference type="GO" id="GO:0003735">
    <property type="term" value="F:structural constituent of ribosome"/>
    <property type="evidence" value="ECO:0007669"/>
    <property type="project" value="InterPro"/>
</dbReference>
<evidence type="ECO:0000256" key="5">
    <source>
        <dbReference type="HAMAP-Rule" id="MF_01371"/>
    </source>
</evidence>
<dbReference type="STRING" id="1423746.FD27_GL000376"/>
<comment type="caution">
    <text evidence="7">The sequence shown here is derived from an EMBL/GenBank/DDBJ whole genome shotgun (WGS) entry which is preliminary data.</text>
</comment>
<dbReference type="InterPro" id="IPR036919">
    <property type="entry name" value="Ribo_uL30_ferredoxin-like_sf"/>
</dbReference>
<evidence type="ECO:0000256" key="3">
    <source>
        <dbReference type="ARBA" id="ARBA00022980"/>
    </source>
</evidence>
<feature type="domain" description="Large ribosomal subunit protein uL30-like ferredoxin-like fold" evidence="6">
    <location>
        <begin position="4"/>
        <end position="54"/>
    </location>
</feature>
<keyword evidence="3 5" id="KW-0689">Ribosomal protein</keyword>
<dbReference type="OrthoDB" id="9812790at2"/>
<dbReference type="CDD" id="cd01658">
    <property type="entry name" value="Ribosomal_L30"/>
    <property type="match status" value="1"/>
</dbReference>
<sequence>MAQVKVTLIHSVAHRQPTQRRTVKALGLGKINSSVVLPDNAATRGQIFKIAHLVSVEEVK</sequence>
<evidence type="ECO:0000313" key="7">
    <source>
        <dbReference type="EMBL" id="KRL28102.1"/>
    </source>
</evidence>
<keyword evidence="4 5" id="KW-0687">Ribonucleoprotein</keyword>
<dbReference type="NCBIfam" id="TIGR01308">
    <property type="entry name" value="rpmD_bact"/>
    <property type="match status" value="1"/>
</dbReference>
<protein>
    <recommendedName>
        <fullName evidence="5">Large ribosomal subunit protein uL30</fullName>
    </recommendedName>
</protein>
<dbReference type="GO" id="GO:0022625">
    <property type="term" value="C:cytosolic large ribosomal subunit"/>
    <property type="evidence" value="ECO:0007669"/>
    <property type="project" value="TreeGrafter"/>
</dbReference>
<comment type="similarity">
    <text evidence="1 5">Belongs to the universal ribosomal protein uL30 family.</text>
</comment>
<comment type="subunit">
    <text evidence="2 5">Part of the 50S ribosomal subunit.</text>
</comment>
<evidence type="ECO:0000259" key="6">
    <source>
        <dbReference type="Pfam" id="PF00327"/>
    </source>
</evidence>
<name>A0A0R1P6I7_9LACO</name>
<dbReference type="HAMAP" id="MF_01371_B">
    <property type="entry name" value="Ribosomal_uL30_B"/>
    <property type="match status" value="1"/>
</dbReference>
<evidence type="ECO:0000256" key="1">
    <source>
        <dbReference type="ARBA" id="ARBA00007594"/>
    </source>
</evidence>
<accession>A0A0R1P6I7</accession>
<dbReference type="GO" id="GO:0006412">
    <property type="term" value="P:translation"/>
    <property type="evidence" value="ECO:0007669"/>
    <property type="project" value="UniProtKB-UniRule"/>
</dbReference>
<dbReference type="InterPro" id="IPR016082">
    <property type="entry name" value="Ribosomal_uL30_ferredoxin-like"/>
</dbReference>
<dbReference type="SUPFAM" id="SSF55129">
    <property type="entry name" value="Ribosomal protein L30p/L7e"/>
    <property type="match status" value="1"/>
</dbReference>
<evidence type="ECO:0000313" key="8">
    <source>
        <dbReference type="Proteomes" id="UP000051445"/>
    </source>
</evidence>
<proteinExistence type="inferred from homology"/>
<dbReference type="InterPro" id="IPR005996">
    <property type="entry name" value="Ribosomal_uL30_bac-type"/>
</dbReference>
<dbReference type="EMBL" id="AZER01000013">
    <property type="protein sequence ID" value="KRL28102.1"/>
    <property type="molecule type" value="Genomic_DNA"/>
</dbReference>
<dbReference type="Pfam" id="PF00327">
    <property type="entry name" value="Ribosomal_L30"/>
    <property type="match status" value="1"/>
</dbReference>
<dbReference type="PATRIC" id="fig|1423746.3.peg.384"/>